<feature type="transmembrane region" description="Helical" evidence="1">
    <location>
        <begin position="74"/>
        <end position="91"/>
    </location>
</feature>
<feature type="transmembrane region" description="Helical" evidence="1">
    <location>
        <begin position="12"/>
        <end position="33"/>
    </location>
</feature>
<evidence type="ECO:0000313" key="3">
    <source>
        <dbReference type="Proteomes" id="UP000186817"/>
    </source>
</evidence>
<dbReference type="SUPFAM" id="SSF81324">
    <property type="entry name" value="Voltage-gated potassium channels"/>
    <property type="match status" value="1"/>
</dbReference>
<accession>A0A1Q9EPI2</accession>
<dbReference type="Proteomes" id="UP000186817">
    <property type="component" value="Unassembled WGS sequence"/>
</dbReference>
<gene>
    <name evidence="2" type="ORF">AK812_SmicGene7024</name>
</gene>
<sequence>MVSRTVTVSQQIIAVLLSLLGTVVVSATVLYAFENPDTDLEVAERTFEDALIYMVNIFTGRDPPWYPLNPQAKIASVVASLSAIIFIPFLVGRSMEVFMKTEDQPKASADSTVLPRKPGDVSSWAEVLKLLDVVEQQGVLGKEEMRQLRLLCLESDHRLLILHTAYSKRAKEKGNLTVYKGTPEGIYWGFLSSRARALCHPQETPVDLVLVRLACLARARDPKAFQSVRSSWEALGHREMCILTNHFLADGIKDGTFMFEFLPGCFQHAQRNPIIGLTMMLEVLVDLLSNLVPALPGLEIPYDQKVVRVDLSDMAEFAAAVKNRFVFQTCVARSRFRVLGNRVRVEMTAGNWSRVLDVDSDMTTLAYGVKDIFMRQQAIESLVRHQATNTWSFGAKDHGRRERR</sequence>
<protein>
    <recommendedName>
        <fullName evidence="4">Ion transport domain-containing protein</fullName>
    </recommendedName>
</protein>
<keyword evidence="1" id="KW-1133">Transmembrane helix</keyword>
<comment type="caution">
    <text evidence="2">The sequence shown here is derived from an EMBL/GenBank/DDBJ whole genome shotgun (WGS) entry which is preliminary data.</text>
</comment>
<dbReference type="EMBL" id="LSRX01000098">
    <property type="protein sequence ID" value="OLQ09346.1"/>
    <property type="molecule type" value="Genomic_DNA"/>
</dbReference>
<name>A0A1Q9EPI2_SYMMI</name>
<keyword evidence="1" id="KW-0472">Membrane</keyword>
<reference evidence="2 3" key="1">
    <citation type="submission" date="2016-02" db="EMBL/GenBank/DDBJ databases">
        <title>Genome analysis of coral dinoflagellate symbionts highlights evolutionary adaptations to a symbiotic lifestyle.</title>
        <authorList>
            <person name="Aranda M."/>
            <person name="Li Y."/>
            <person name="Liew Y.J."/>
            <person name="Baumgarten S."/>
            <person name="Simakov O."/>
            <person name="Wilson M."/>
            <person name="Piel J."/>
            <person name="Ashoor H."/>
            <person name="Bougouffa S."/>
            <person name="Bajic V.B."/>
            <person name="Ryu T."/>
            <person name="Ravasi T."/>
            <person name="Bayer T."/>
            <person name="Micklem G."/>
            <person name="Kim H."/>
            <person name="Bhak J."/>
            <person name="Lajeunesse T.C."/>
            <person name="Voolstra C.R."/>
        </authorList>
    </citation>
    <scope>NUCLEOTIDE SEQUENCE [LARGE SCALE GENOMIC DNA]</scope>
    <source>
        <strain evidence="2 3">CCMP2467</strain>
    </source>
</reference>
<evidence type="ECO:0000313" key="2">
    <source>
        <dbReference type="EMBL" id="OLQ09346.1"/>
    </source>
</evidence>
<keyword evidence="3" id="KW-1185">Reference proteome</keyword>
<dbReference type="OrthoDB" id="437450at2759"/>
<keyword evidence="1" id="KW-0812">Transmembrane</keyword>
<organism evidence="2 3">
    <name type="scientific">Symbiodinium microadriaticum</name>
    <name type="common">Dinoflagellate</name>
    <name type="synonym">Zooxanthella microadriatica</name>
    <dbReference type="NCBI Taxonomy" id="2951"/>
    <lineage>
        <taxon>Eukaryota</taxon>
        <taxon>Sar</taxon>
        <taxon>Alveolata</taxon>
        <taxon>Dinophyceae</taxon>
        <taxon>Suessiales</taxon>
        <taxon>Symbiodiniaceae</taxon>
        <taxon>Symbiodinium</taxon>
    </lineage>
</organism>
<evidence type="ECO:0008006" key="4">
    <source>
        <dbReference type="Google" id="ProtNLM"/>
    </source>
</evidence>
<proteinExistence type="predicted"/>
<evidence type="ECO:0000256" key="1">
    <source>
        <dbReference type="SAM" id="Phobius"/>
    </source>
</evidence>
<dbReference type="AlphaFoldDB" id="A0A1Q9EPI2"/>